<accession>A0A314L6C9</accession>
<dbReference type="Proteomes" id="UP000187609">
    <property type="component" value="Unassembled WGS sequence"/>
</dbReference>
<sequence>MKLAKFGRANERMGRCSLPIKHRMKLSKVGRVKYRMKQEVFKIGKMPYTIYMPSDRVTITPKRITRYSTSLILLIYCQE</sequence>
<dbReference type="EMBL" id="MJEQ01000345">
    <property type="protein sequence ID" value="OIT37148.1"/>
    <property type="molecule type" value="Genomic_DNA"/>
</dbReference>
<protein>
    <submittedName>
        <fullName evidence="1">Uncharacterized protein</fullName>
    </submittedName>
</protein>
<gene>
    <name evidence="1" type="ORF">A4A49_04881</name>
</gene>
<dbReference type="AlphaFoldDB" id="A0A314L6C9"/>
<evidence type="ECO:0000313" key="2">
    <source>
        <dbReference type="Proteomes" id="UP000187609"/>
    </source>
</evidence>
<evidence type="ECO:0000313" key="1">
    <source>
        <dbReference type="EMBL" id="OIT37148.1"/>
    </source>
</evidence>
<dbReference type="Gramene" id="OIT37148">
    <property type="protein sequence ID" value="OIT37148"/>
    <property type="gene ID" value="A4A49_04881"/>
</dbReference>
<proteinExistence type="predicted"/>
<organism evidence="1 2">
    <name type="scientific">Nicotiana attenuata</name>
    <name type="common">Coyote tobacco</name>
    <dbReference type="NCBI Taxonomy" id="49451"/>
    <lineage>
        <taxon>Eukaryota</taxon>
        <taxon>Viridiplantae</taxon>
        <taxon>Streptophyta</taxon>
        <taxon>Embryophyta</taxon>
        <taxon>Tracheophyta</taxon>
        <taxon>Spermatophyta</taxon>
        <taxon>Magnoliopsida</taxon>
        <taxon>eudicotyledons</taxon>
        <taxon>Gunneridae</taxon>
        <taxon>Pentapetalae</taxon>
        <taxon>asterids</taxon>
        <taxon>lamiids</taxon>
        <taxon>Solanales</taxon>
        <taxon>Solanaceae</taxon>
        <taxon>Nicotianoideae</taxon>
        <taxon>Nicotianeae</taxon>
        <taxon>Nicotiana</taxon>
    </lineage>
</organism>
<name>A0A314L6C9_NICAT</name>
<reference evidence="1" key="1">
    <citation type="submission" date="2016-11" db="EMBL/GenBank/DDBJ databases">
        <title>The genome of Nicotiana attenuata.</title>
        <authorList>
            <person name="Xu S."/>
            <person name="Brockmoeller T."/>
            <person name="Gaquerel E."/>
            <person name="Navarro A."/>
            <person name="Kuhl H."/>
            <person name="Gase K."/>
            <person name="Ling Z."/>
            <person name="Zhou W."/>
            <person name="Kreitzer C."/>
            <person name="Stanke M."/>
            <person name="Tang H."/>
            <person name="Lyons E."/>
            <person name="Pandey P."/>
            <person name="Pandey S.P."/>
            <person name="Timmermann B."/>
            <person name="Baldwin I.T."/>
        </authorList>
    </citation>
    <scope>NUCLEOTIDE SEQUENCE [LARGE SCALE GENOMIC DNA]</scope>
    <source>
        <strain evidence="1">UT</strain>
    </source>
</reference>
<keyword evidence="2" id="KW-1185">Reference proteome</keyword>
<comment type="caution">
    <text evidence="1">The sequence shown here is derived from an EMBL/GenBank/DDBJ whole genome shotgun (WGS) entry which is preliminary data.</text>
</comment>